<comment type="similarity">
    <text evidence="4">Belongs to the heme oxygenase family.</text>
</comment>
<evidence type="ECO:0000256" key="3">
    <source>
        <dbReference type="ARBA" id="ARBA00023004"/>
    </source>
</evidence>
<feature type="transmembrane region" description="Helical" evidence="7">
    <location>
        <begin position="225"/>
        <end position="242"/>
    </location>
</feature>
<dbReference type="InterPro" id="IPR016084">
    <property type="entry name" value="Haem_Oase-like_multi-hlx"/>
</dbReference>
<evidence type="ECO:0000256" key="5">
    <source>
        <dbReference type="PIRSR" id="PIRSR000343-1"/>
    </source>
</evidence>
<dbReference type="PRINTS" id="PR00088">
    <property type="entry name" value="HAEMOXYGNASE"/>
</dbReference>
<dbReference type="EMBL" id="JBBCAQ010000041">
    <property type="protein sequence ID" value="KAK7571226.1"/>
    <property type="molecule type" value="Genomic_DNA"/>
</dbReference>
<keyword evidence="3 4" id="KW-0408">Iron</keyword>
<keyword evidence="2 4" id="KW-0479">Metal-binding</keyword>
<dbReference type="Gene3D" id="1.20.910.10">
    <property type="entry name" value="Heme oxygenase-like"/>
    <property type="match status" value="1"/>
</dbReference>
<evidence type="ECO:0000256" key="6">
    <source>
        <dbReference type="PIRSR" id="PIRSR000343-2"/>
    </source>
</evidence>
<protein>
    <recommendedName>
        <fullName evidence="4">Heme oxygenase</fullName>
        <ecNumber evidence="4">1.14.14.18</ecNumber>
    </recommendedName>
</protein>
<dbReference type="PANTHER" id="PTHR10720:SF0">
    <property type="entry name" value="HEME OXYGENASE"/>
    <property type="match status" value="1"/>
</dbReference>
<evidence type="ECO:0000256" key="2">
    <source>
        <dbReference type="ARBA" id="ARBA00022723"/>
    </source>
</evidence>
<gene>
    <name evidence="8" type="ORF">V9T40_014830</name>
</gene>
<evidence type="ECO:0000256" key="7">
    <source>
        <dbReference type="SAM" id="Phobius"/>
    </source>
</evidence>
<feature type="binding site" description="axial binding residue" evidence="6">
    <location>
        <position position="20"/>
    </location>
    <ligand>
        <name>heme b</name>
        <dbReference type="ChEBI" id="CHEBI:60344"/>
    </ligand>
    <ligandPart>
        <name>Fe</name>
        <dbReference type="ChEBI" id="CHEBI:18248"/>
    </ligandPart>
</feature>
<dbReference type="AlphaFoldDB" id="A0AAN9T6P9"/>
<dbReference type="InterPro" id="IPR016053">
    <property type="entry name" value="Haem_Oase-like"/>
</dbReference>
<organism evidence="8 9">
    <name type="scientific">Parthenolecanium corni</name>
    <dbReference type="NCBI Taxonomy" id="536013"/>
    <lineage>
        <taxon>Eukaryota</taxon>
        <taxon>Metazoa</taxon>
        <taxon>Ecdysozoa</taxon>
        <taxon>Arthropoda</taxon>
        <taxon>Hexapoda</taxon>
        <taxon>Insecta</taxon>
        <taxon>Pterygota</taxon>
        <taxon>Neoptera</taxon>
        <taxon>Paraneoptera</taxon>
        <taxon>Hemiptera</taxon>
        <taxon>Sternorrhyncha</taxon>
        <taxon>Coccoidea</taxon>
        <taxon>Coccidae</taxon>
        <taxon>Parthenolecanium</taxon>
    </lineage>
</organism>
<sequence length="252" mass="28809">MQSSEEPFCTRMRKVTRNVHSISDALVQSKFVLGLIDDRVWAEGLLVFYEVFSFLEGSIQRQHDTAVGKFDHPALKRVPGFEADLALFYGADWKVTHRPADRECVRQVLAHLEEIEKSDPVLLTAYIYHLYLGLLSGGQILRKKQKLMRASQFAKGSSVVDFDPKDIQELKKFIKDTMTDLADTMDEDTKKRILDESVKVFQFNCELIRSVRSTNYALLKIGRSLTLAVIFAVLAIMLYTHLSSTEDDEKQL</sequence>
<dbReference type="Proteomes" id="UP001367676">
    <property type="component" value="Unassembled WGS sequence"/>
</dbReference>
<evidence type="ECO:0000313" key="8">
    <source>
        <dbReference type="EMBL" id="KAK7571226.1"/>
    </source>
</evidence>
<dbReference type="Pfam" id="PF01126">
    <property type="entry name" value="Heme_oxygenase"/>
    <property type="match status" value="1"/>
</dbReference>
<dbReference type="EC" id="1.14.14.18" evidence="4"/>
<dbReference type="GO" id="GO:0004392">
    <property type="term" value="F:heme oxygenase (decyclizing) activity"/>
    <property type="evidence" value="ECO:0007669"/>
    <property type="project" value="UniProtKB-UniRule"/>
</dbReference>
<evidence type="ECO:0000313" key="9">
    <source>
        <dbReference type="Proteomes" id="UP001367676"/>
    </source>
</evidence>
<dbReference type="InterPro" id="IPR002051">
    <property type="entry name" value="Haem_Oase"/>
</dbReference>
<keyword evidence="7" id="KW-0812">Transmembrane</keyword>
<feature type="binding site" evidence="5">
    <location>
        <position position="128"/>
    </location>
    <ligand>
        <name>heme b</name>
        <dbReference type="ChEBI" id="CHEBI:60344"/>
    </ligand>
</feature>
<keyword evidence="7" id="KW-1133">Transmembrane helix</keyword>
<dbReference type="CDD" id="cd19165">
    <property type="entry name" value="HemeO"/>
    <property type="match status" value="1"/>
</dbReference>
<comment type="caution">
    <text evidence="8">The sequence shown here is derived from an EMBL/GenBank/DDBJ whole genome shotgun (WGS) entry which is preliminary data.</text>
</comment>
<name>A0AAN9T6P9_9HEMI</name>
<dbReference type="GO" id="GO:0006788">
    <property type="term" value="P:heme oxidation"/>
    <property type="evidence" value="ECO:0007669"/>
    <property type="project" value="UniProtKB-UniRule"/>
</dbReference>
<dbReference type="PIRSF" id="PIRSF000343">
    <property type="entry name" value="Haem_Oase"/>
    <property type="match status" value="1"/>
</dbReference>
<evidence type="ECO:0000256" key="1">
    <source>
        <dbReference type="ARBA" id="ARBA00022617"/>
    </source>
</evidence>
<keyword evidence="1 4" id="KW-0349">Heme</keyword>
<feature type="transmembrane region" description="Helical" evidence="7">
    <location>
        <begin position="121"/>
        <end position="141"/>
    </location>
</feature>
<dbReference type="SUPFAM" id="SSF48613">
    <property type="entry name" value="Heme oxygenase-like"/>
    <property type="match status" value="1"/>
</dbReference>
<comment type="catalytic activity">
    <reaction evidence="4">
        <text>heme b + 3 reduced [NADPH--hemoprotein reductase] + 3 O2 = biliverdin IXalpha + CO + Fe(2+) + 3 oxidized [NADPH--hemoprotein reductase] + 3 H2O + H(+)</text>
        <dbReference type="Rhea" id="RHEA:21764"/>
        <dbReference type="Rhea" id="RHEA-COMP:11964"/>
        <dbReference type="Rhea" id="RHEA-COMP:11965"/>
        <dbReference type="ChEBI" id="CHEBI:15377"/>
        <dbReference type="ChEBI" id="CHEBI:15378"/>
        <dbReference type="ChEBI" id="CHEBI:15379"/>
        <dbReference type="ChEBI" id="CHEBI:17245"/>
        <dbReference type="ChEBI" id="CHEBI:29033"/>
        <dbReference type="ChEBI" id="CHEBI:57618"/>
        <dbReference type="ChEBI" id="CHEBI:57991"/>
        <dbReference type="ChEBI" id="CHEBI:58210"/>
        <dbReference type="ChEBI" id="CHEBI:60344"/>
        <dbReference type="EC" id="1.14.14.18"/>
    </reaction>
</comment>
<dbReference type="GO" id="GO:0046872">
    <property type="term" value="F:metal ion binding"/>
    <property type="evidence" value="ECO:0007669"/>
    <property type="project" value="UniProtKB-UniRule"/>
</dbReference>
<proteinExistence type="inferred from homology"/>
<evidence type="ECO:0000256" key="4">
    <source>
        <dbReference type="PIRNR" id="PIRNR000343"/>
    </source>
</evidence>
<reference evidence="8 9" key="1">
    <citation type="submission" date="2024-03" db="EMBL/GenBank/DDBJ databases">
        <title>Adaptation during the transition from Ophiocordyceps entomopathogen to insect associate is accompanied by gene loss and intensified selection.</title>
        <authorList>
            <person name="Ward C.M."/>
            <person name="Onetto C.A."/>
            <person name="Borneman A.R."/>
        </authorList>
    </citation>
    <scope>NUCLEOTIDE SEQUENCE [LARGE SCALE GENOMIC DNA]</scope>
    <source>
        <strain evidence="8">AWRI1</strain>
        <tissue evidence="8">Single Adult Female</tissue>
    </source>
</reference>
<feature type="binding site" evidence="5">
    <location>
        <position position="13"/>
    </location>
    <ligand>
        <name>heme b</name>
        <dbReference type="ChEBI" id="CHEBI:60344"/>
    </ligand>
</feature>
<keyword evidence="9" id="KW-1185">Reference proteome</keyword>
<accession>A0AAN9T6P9</accession>
<dbReference type="PANTHER" id="PTHR10720">
    <property type="entry name" value="HEME OXYGENASE"/>
    <property type="match status" value="1"/>
</dbReference>
<keyword evidence="7" id="KW-0472">Membrane</keyword>